<evidence type="ECO:0000313" key="4">
    <source>
        <dbReference type="Proteomes" id="UP001165679"/>
    </source>
</evidence>
<accession>A0AA41YQM2</accession>
<reference evidence="3" key="1">
    <citation type="submission" date="2022-09" db="EMBL/GenBank/DDBJ databases">
        <title>Rhodovastum sp. nov. RN2-1 isolated from soil in Seongnam, South Korea.</title>
        <authorList>
            <person name="Le N.T."/>
        </authorList>
    </citation>
    <scope>NUCLEOTIDE SEQUENCE</scope>
    <source>
        <strain evidence="3">RN2-1</strain>
    </source>
</reference>
<sequence length="422" mass="44743">MARAAVTRVHVIGAGLAGLSAAMALAEAGRTVTVYEAGPAAGGRCRSYFDRGLGMRIDNGNHLLLSGNHATMAFLDRIGARASMAGPGVPLFPFMDAATGARWTVRPSPGRIPWWIFRHDRRVPGTHLRDYLQLLALRKAGAEATVTEVLDRDGALYRRLLEPLAVAALNTRPEAGLARLMGAVVSETLLRGGQACIPLYPREGLSESFIDPAVSWLEAHGGRLLTGRRIAGIGIEDNRVVGLDTPEGKVAVAPDEAVVLAVPASVAAGLLPWLEAPDAFEAILNIHFRVAAEPKGVLRQTGFLSVIGGTAEWIFVKNGIVSVTVSAANRIVDLSAEEIAARVWPDVRAALDLPEPMPPVRVVKERRATFAATAAQEARRPGQRTHVRNLALAGDWTATGLPATIEGAIRAGRVAAECVLLA</sequence>
<dbReference type="AlphaFoldDB" id="A0AA41YQM2"/>
<dbReference type="Gene3D" id="3.50.50.60">
    <property type="entry name" value="FAD/NAD(P)-binding domain"/>
    <property type="match status" value="1"/>
</dbReference>
<name>A0AA41YQM2_9PROT</name>
<dbReference type="EC" id="1.17.8.1" evidence="3"/>
<reference evidence="3" key="2">
    <citation type="submission" date="2022-10" db="EMBL/GenBank/DDBJ databases">
        <authorList>
            <person name="Trinh H.N."/>
        </authorList>
    </citation>
    <scope>NUCLEOTIDE SEQUENCE</scope>
    <source>
        <strain evidence="3">RN2-1</strain>
    </source>
</reference>
<dbReference type="InterPro" id="IPR050464">
    <property type="entry name" value="Zeta_carotene_desat/Oxidored"/>
</dbReference>
<dbReference type="InterPro" id="IPR017830">
    <property type="entry name" value="SQase_HpnE"/>
</dbReference>
<feature type="domain" description="Amine oxidase" evidence="2">
    <location>
        <begin position="16"/>
        <end position="420"/>
    </location>
</feature>
<evidence type="ECO:0000256" key="1">
    <source>
        <dbReference type="SAM" id="SignalP"/>
    </source>
</evidence>
<feature type="signal peptide" evidence="1">
    <location>
        <begin position="1"/>
        <end position="26"/>
    </location>
</feature>
<protein>
    <submittedName>
        <fullName evidence="3">Hydroxysqualene dehydroxylase HpnE</fullName>
        <ecNumber evidence="3">1.17.8.1</ecNumber>
    </submittedName>
</protein>
<dbReference type="PANTHER" id="PTHR42923">
    <property type="entry name" value="PROTOPORPHYRINOGEN OXIDASE"/>
    <property type="match status" value="1"/>
</dbReference>
<dbReference type="Pfam" id="PF01593">
    <property type="entry name" value="Amino_oxidase"/>
    <property type="match status" value="1"/>
</dbReference>
<dbReference type="InterPro" id="IPR002937">
    <property type="entry name" value="Amino_oxidase"/>
</dbReference>
<keyword evidence="3" id="KW-0560">Oxidoreductase</keyword>
<dbReference type="PRINTS" id="PR00419">
    <property type="entry name" value="ADXRDTASE"/>
</dbReference>
<dbReference type="NCBIfam" id="TIGR03467">
    <property type="entry name" value="HpnE"/>
    <property type="match status" value="1"/>
</dbReference>
<organism evidence="3 4">
    <name type="scientific">Limobrevibacterium gyesilva</name>
    <dbReference type="NCBI Taxonomy" id="2991712"/>
    <lineage>
        <taxon>Bacteria</taxon>
        <taxon>Pseudomonadati</taxon>
        <taxon>Pseudomonadota</taxon>
        <taxon>Alphaproteobacteria</taxon>
        <taxon>Acetobacterales</taxon>
        <taxon>Acetobacteraceae</taxon>
        <taxon>Limobrevibacterium</taxon>
    </lineage>
</organism>
<feature type="chain" id="PRO_5041345801" evidence="1">
    <location>
        <begin position="27"/>
        <end position="422"/>
    </location>
</feature>
<dbReference type="EMBL" id="JAPDNT010000001">
    <property type="protein sequence ID" value="MCW3473727.1"/>
    <property type="molecule type" value="Genomic_DNA"/>
</dbReference>
<dbReference type="RefSeq" id="WP_264712297.1">
    <property type="nucleotide sequence ID" value="NZ_JAPDNT010000001.1"/>
</dbReference>
<proteinExistence type="predicted"/>
<dbReference type="SUPFAM" id="SSF51905">
    <property type="entry name" value="FAD/NAD(P)-binding domain"/>
    <property type="match status" value="1"/>
</dbReference>
<evidence type="ECO:0000313" key="3">
    <source>
        <dbReference type="EMBL" id="MCW3473727.1"/>
    </source>
</evidence>
<evidence type="ECO:0000259" key="2">
    <source>
        <dbReference type="Pfam" id="PF01593"/>
    </source>
</evidence>
<dbReference type="PANTHER" id="PTHR42923:SF47">
    <property type="entry name" value="BLR3003 PROTEIN"/>
    <property type="match status" value="1"/>
</dbReference>
<dbReference type="Proteomes" id="UP001165679">
    <property type="component" value="Unassembled WGS sequence"/>
</dbReference>
<comment type="caution">
    <text evidence="3">The sequence shown here is derived from an EMBL/GenBank/DDBJ whole genome shotgun (WGS) entry which is preliminary data.</text>
</comment>
<dbReference type="GO" id="GO:0016491">
    <property type="term" value="F:oxidoreductase activity"/>
    <property type="evidence" value="ECO:0007669"/>
    <property type="project" value="UniProtKB-KW"/>
</dbReference>
<keyword evidence="4" id="KW-1185">Reference proteome</keyword>
<gene>
    <name evidence="3" type="primary">hpnE</name>
    <name evidence="3" type="ORF">OL599_03985</name>
</gene>
<dbReference type="InterPro" id="IPR036188">
    <property type="entry name" value="FAD/NAD-bd_sf"/>
</dbReference>
<dbReference type="Gene3D" id="3.90.660.50">
    <property type="match status" value="1"/>
</dbReference>
<keyword evidence="1" id="KW-0732">Signal</keyword>